<evidence type="ECO:0000313" key="2">
    <source>
        <dbReference type="EMBL" id="KAK8121472.1"/>
    </source>
</evidence>
<keyword evidence="3" id="KW-1185">Reference proteome</keyword>
<organism evidence="2 3">
    <name type="scientific">Apiospora kogelbergensis</name>
    <dbReference type="NCBI Taxonomy" id="1337665"/>
    <lineage>
        <taxon>Eukaryota</taxon>
        <taxon>Fungi</taxon>
        <taxon>Dikarya</taxon>
        <taxon>Ascomycota</taxon>
        <taxon>Pezizomycotina</taxon>
        <taxon>Sordariomycetes</taxon>
        <taxon>Xylariomycetidae</taxon>
        <taxon>Amphisphaeriales</taxon>
        <taxon>Apiosporaceae</taxon>
        <taxon>Apiospora</taxon>
    </lineage>
</organism>
<feature type="transmembrane region" description="Helical" evidence="1">
    <location>
        <begin position="144"/>
        <end position="165"/>
    </location>
</feature>
<accession>A0AAW0R2M9</accession>
<keyword evidence="1" id="KW-1133">Transmembrane helix</keyword>
<dbReference type="EMBL" id="JAQQWP010000004">
    <property type="protein sequence ID" value="KAK8121472.1"/>
    <property type="molecule type" value="Genomic_DNA"/>
</dbReference>
<gene>
    <name evidence="2" type="ORF">PG999_005592</name>
</gene>
<feature type="transmembrane region" description="Helical" evidence="1">
    <location>
        <begin position="12"/>
        <end position="30"/>
    </location>
</feature>
<sequence>MINKAPQMLFRALCIIFSFTAAILCLVMLLEENNQREGIVHIKFGVLRPRGTLSDTLGSLAQGATSFLHAGTAVVGSAAAHATSAAASAIGTAESTFMQALPRNLTVGTEFICTAYATHSDCSVFSESDGLLGASRVLIAGRSALIGLSVLTLFSLAAGLLGAFWNSVIVSLVSLLIHGLAILFAVAFFFGVAVLSSLSSELPGASAETGEVFRESLATLVCCCVSFGMAIATWLF</sequence>
<name>A0AAW0R2M9_9PEZI</name>
<comment type="caution">
    <text evidence="2">The sequence shown here is derived from an EMBL/GenBank/DDBJ whole genome shotgun (WGS) entry which is preliminary data.</text>
</comment>
<dbReference type="AlphaFoldDB" id="A0AAW0R2M9"/>
<protein>
    <submittedName>
        <fullName evidence="2">Uncharacterized protein</fullName>
    </submittedName>
</protein>
<feature type="transmembrane region" description="Helical" evidence="1">
    <location>
        <begin position="216"/>
        <end position="235"/>
    </location>
</feature>
<evidence type="ECO:0000313" key="3">
    <source>
        <dbReference type="Proteomes" id="UP001392437"/>
    </source>
</evidence>
<feature type="transmembrane region" description="Helical" evidence="1">
    <location>
        <begin position="172"/>
        <end position="196"/>
    </location>
</feature>
<proteinExistence type="predicted"/>
<reference evidence="2 3" key="1">
    <citation type="submission" date="2023-01" db="EMBL/GenBank/DDBJ databases">
        <title>Analysis of 21 Apiospora genomes using comparative genomics revels a genus with tremendous synthesis potential of carbohydrate active enzymes and secondary metabolites.</title>
        <authorList>
            <person name="Sorensen T."/>
        </authorList>
    </citation>
    <scope>NUCLEOTIDE SEQUENCE [LARGE SCALE GENOMIC DNA]</scope>
    <source>
        <strain evidence="2 3">CBS 117206</strain>
    </source>
</reference>
<evidence type="ECO:0000256" key="1">
    <source>
        <dbReference type="SAM" id="Phobius"/>
    </source>
</evidence>
<keyword evidence="1" id="KW-0812">Transmembrane</keyword>
<keyword evidence="1" id="KW-0472">Membrane</keyword>
<dbReference type="Proteomes" id="UP001392437">
    <property type="component" value="Unassembled WGS sequence"/>
</dbReference>